<dbReference type="EMBL" id="BARV01011146">
    <property type="protein sequence ID" value="GAI04406.1"/>
    <property type="molecule type" value="Genomic_DNA"/>
</dbReference>
<gene>
    <name evidence="1" type="ORF">S06H3_21270</name>
</gene>
<dbReference type="AlphaFoldDB" id="X1LEY8"/>
<name>X1LEY8_9ZZZZ</name>
<reference evidence="1" key="1">
    <citation type="journal article" date="2014" name="Front. Microbiol.">
        <title>High frequency of phylogenetically diverse reductive dehalogenase-homologous genes in deep subseafloor sedimentary metagenomes.</title>
        <authorList>
            <person name="Kawai M."/>
            <person name="Futagami T."/>
            <person name="Toyoda A."/>
            <person name="Takaki Y."/>
            <person name="Nishi S."/>
            <person name="Hori S."/>
            <person name="Arai W."/>
            <person name="Tsubouchi T."/>
            <person name="Morono Y."/>
            <person name="Uchiyama I."/>
            <person name="Ito T."/>
            <person name="Fujiyama A."/>
            <person name="Inagaki F."/>
            <person name="Takami H."/>
        </authorList>
    </citation>
    <scope>NUCLEOTIDE SEQUENCE</scope>
    <source>
        <strain evidence="1">Expedition CK06-06</strain>
    </source>
</reference>
<organism evidence="1">
    <name type="scientific">marine sediment metagenome</name>
    <dbReference type="NCBI Taxonomy" id="412755"/>
    <lineage>
        <taxon>unclassified sequences</taxon>
        <taxon>metagenomes</taxon>
        <taxon>ecological metagenomes</taxon>
    </lineage>
</organism>
<evidence type="ECO:0000313" key="1">
    <source>
        <dbReference type="EMBL" id="GAI04406.1"/>
    </source>
</evidence>
<comment type="caution">
    <text evidence="1">The sequence shown here is derived from an EMBL/GenBank/DDBJ whole genome shotgun (WGS) entry which is preliminary data.</text>
</comment>
<protein>
    <submittedName>
        <fullName evidence="1">Uncharacterized protein</fullName>
    </submittedName>
</protein>
<sequence length="33" mass="3915">KDVVGSRESSYARDYASCGKLYENWDYEEETYT</sequence>
<proteinExistence type="predicted"/>
<accession>X1LEY8</accession>
<feature type="non-terminal residue" evidence="1">
    <location>
        <position position="1"/>
    </location>
</feature>